<protein>
    <submittedName>
        <fullName evidence="2">Uncharacterized protein</fullName>
    </submittedName>
</protein>
<evidence type="ECO:0000256" key="1">
    <source>
        <dbReference type="SAM" id="MobiDB-lite"/>
    </source>
</evidence>
<proteinExistence type="predicted"/>
<dbReference type="AlphaFoldDB" id="A0A182TS73"/>
<dbReference type="STRING" id="34690.A0A182TS73"/>
<organism evidence="2 3">
    <name type="scientific">Anopheles melas</name>
    <dbReference type="NCBI Taxonomy" id="34690"/>
    <lineage>
        <taxon>Eukaryota</taxon>
        <taxon>Metazoa</taxon>
        <taxon>Ecdysozoa</taxon>
        <taxon>Arthropoda</taxon>
        <taxon>Hexapoda</taxon>
        <taxon>Insecta</taxon>
        <taxon>Pterygota</taxon>
        <taxon>Neoptera</taxon>
        <taxon>Endopterygota</taxon>
        <taxon>Diptera</taxon>
        <taxon>Nematocera</taxon>
        <taxon>Culicoidea</taxon>
        <taxon>Culicidae</taxon>
        <taxon>Anophelinae</taxon>
        <taxon>Anopheles</taxon>
    </lineage>
</organism>
<accession>A0A182TS73</accession>
<name>A0A182TS73_9DIPT</name>
<feature type="region of interest" description="Disordered" evidence="1">
    <location>
        <begin position="110"/>
        <end position="182"/>
    </location>
</feature>
<evidence type="ECO:0000313" key="3">
    <source>
        <dbReference type="Proteomes" id="UP000075902"/>
    </source>
</evidence>
<keyword evidence="3" id="KW-1185">Reference proteome</keyword>
<reference evidence="3" key="1">
    <citation type="submission" date="2014-01" db="EMBL/GenBank/DDBJ databases">
        <title>The Genome Sequence of Anopheles melas CM1001059_A (V2).</title>
        <authorList>
            <consortium name="The Broad Institute Genomics Platform"/>
            <person name="Neafsey D.E."/>
            <person name="Besansky N."/>
            <person name="Howell P."/>
            <person name="Walton C."/>
            <person name="Young S.K."/>
            <person name="Zeng Q."/>
            <person name="Gargeya S."/>
            <person name="Fitzgerald M."/>
            <person name="Haas B."/>
            <person name="Abouelleil A."/>
            <person name="Allen A.W."/>
            <person name="Alvarado L."/>
            <person name="Arachchi H.M."/>
            <person name="Berlin A.M."/>
            <person name="Chapman S.B."/>
            <person name="Gainer-Dewar J."/>
            <person name="Goldberg J."/>
            <person name="Griggs A."/>
            <person name="Gujja S."/>
            <person name="Hansen M."/>
            <person name="Howarth C."/>
            <person name="Imamovic A."/>
            <person name="Ireland A."/>
            <person name="Larimer J."/>
            <person name="McCowan C."/>
            <person name="Murphy C."/>
            <person name="Pearson M."/>
            <person name="Poon T.W."/>
            <person name="Priest M."/>
            <person name="Roberts A."/>
            <person name="Saif S."/>
            <person name="Shea T."/>
            <person name="Sisk P."/>
            <person name="Sykes S."/>
            <person name="Wortman J."/>
            <person name="Nusbaum C."/>
            <person name="Birren B."/>
        </authorList>
    </citation>
    <scope>NUCLEOTIDE SEQUENCE [LARGE SCALE GENOMIC DNA]</scope>
    <source>
        <strain evidence="3">CM1001059</strain>
    </source>
</reference>
<dbReference type="VEuPathDB" id="VectorBase:AMEC007366"/>
<evidence type="ECO:0000313" key="2">
    <source>
        <dbReference type="EnsemblMetazoa" id="AMEC007366-PA"/>
    </source>
</evidence>
<reference evidence="2" key="2">
    <citation type="submission" date="2020-05" db="UniProtKB">
        <authorList>
            <consortium name="EnsemblMetazoa"/>
        </authorList>
    </citation>
    <scope>IDENTIFICATION</scope>
    <source>
        <strain evidence="2">CM1001059</strain>
    </source>
</reference>
<dbReference type="Proteomes" id="UP000075902">
    <property type="component" value="Unassembled WGS sequence"/>
</dbReference>
<feature type="compositionally biased region" description="Polar residues" evidence="1">
    <location>
        <begin position="110"/>
        <end position="122"/>
    </location>
</feature>
<feature type="compositionally biased region" description="Acidic residues" evidence="1">
    <location>
        <begin position="148"/>
        <end position="157"/>
    </location>
</feature>
<sequence>MVHATLTDEEQMSNWACYMESENSQLLNHLGMQKKFLVSLQPLVKTMRCVEREPLGDMMPCDTPPSKVEMDQLLECIDFAFNSFDFAEELKASEEVDRWDDFGNSAAQILTLPNSRPPTNLDSLAGDDPFGMQSAMFGERAKTHEHDDDGDDGEDGDPFAPLQSAPGGGGQNNDDFHDHHASKDMLLGDDGLLGQKSDFDFGALASSGLVDSESNSDVPLTGGMNHNILKFLQAVNETGPPSAALLEDNFADFESALGAVGNSAAASSAPSFGGLSLSGTTSGDGTLLDPAGAAAAFDAASALFDFENADIFNANSIPPTVDQATPSGGK</sequence>
<dbReference type="EnsemblMetazoa" id="AMEC007366-RA">
    <property type="protein sequence ID" value="AMEC007366-PA"/>
    <property type="gene ID" value="AMEC007366"/>
</dbReference>